<evidence type="ECO:0000313" key="2">
    <source>
        <dbReference type="Proteomes" id="UP000216300"/>
    </source>
</evidence>
<protein>
    <submittedName>
        <fullName evidence="1">Uncharacterized protein</fullName>
    </submittedName>
</protein>
<sequence>MAHKYGPSHESVTAFLEEVRATPKAAWGPLMEGDTTVQEQPAAVKATVGAMSAAVRAAVDKAGRDAFASVGLTNDDLDRRPRTRARERVASAAIALAMGDKLAPEHREVLLRVFVDAGFTSVSGP</sequence>
<name>A0A255EAN1_9ACTN</name>
<dbReference type="AlphaFoldDB" id="A0A255EAN1"/>
<dbReference type="OrthoDB" id="5219604at2"/>
<dbReference type="EMBL" id="NMVJ01000011">
    <property type="protein sequence ID" value="OYN88634.1"/>
    <property type="molecule type" value="Genomic_DNA"/>
</dbReference>
<accession>A0A255EAN1</accession>
<dbReference type="Proteomes" id="UP000216300">
    <property type="component" value="Unassembled WGS sequence"/>
</dbReference>
<comment type="caution">
    <text evidence="1">The sequence shown here is derived from an EMBL/GenBank/DDBJ whole genome shotgun (WGS) entry which is preliminary data.</text>
</comment>
<gene>
    <name evidence="1" type="ORF">CGZ91_13590</name>
</gene>
<reference evidence="1 2" key="1">
    <citation type="submission" date="2017-07" db="EMBL/GenBank/DDBJ databases">
        <title>Draft whole genome sequences of clinical Proprionibacteriaceae strains.</title>
        <authorList>
            <person name="Bernier A.-M."/>
            <person name="Bernard K."/>
            <person name="Domingo M.-C."/>
        </authorList>
    </citation>
    <scope>NUCLEOTIDE SEQUENCE [LARGE SCALE GENOMIC DNA]</scope>
    <source>
        <strain evidence="1 2">NML 150081</strain>
    </source>
</reference>
<keyword evidence="2" id="KW-1185">Reference proteome</keyword>
<organism evidence="1 2">
    <name type="scientific">Parenemella sanctibonifatiensis</name>
    <dbReference type="NCBI Taxonomy" id="2016505"/>
    <lineage>
        <taxon>Bacteria</taxon>
        <taxon>Bacillati</taxon>
        <taxon>Actinomycetota</taxon>
        <taxon>Actinomycetes</taxon>
        <taxon>Propionibacteriales</taxon>
        <taxon>Propionibacteriaceae</taxon>
        <taxon>Parenemella</taxon>
    </lineage>
</organism>
<evidence type="ECO:0000313" key="1">
    <source>
        <dbReference type="EMBL" id="OYN88634.1"/>
    </source>
</evidence>
<proteinExistence type="predicted"/>
<dbReference type="RefSeq" id="WP_094456005.1">
    <property type="nucleotide sequence ID" value="NZ_NMVJ01000011.1"/>
</dbReference>